<dbReference type="PANTHER" id="PTHR30075">
    <property type="entry name" value="GLYCYL-TRNA SYNTHETASE"/>
    <property type="match status" value="1"/>
</dbReference>
<dbReference type="GO" id="GO:0006426">
    <property type="term" value="P:glycyl-tRNA aminoacylation"/>
    <property type="evidence" value="ECO:0007669"/>
    <property type="project" value="UniProtKB-UniRule"/>
</dbReference>
<keyword evidence="5 10" id="KW-0547">Nucleotide-binding</keyword>
<evidence type="ECO:0000256" key="10">
    <source>
        <dbReference type="HAMAP-Rule" id="MF_00255"/>
    </source>
</evidence>
<dbReference type="AlphaFoldDB" id="A0A9X3JG65"/>
<evidence type="ECO:0000313" key="12">
    <source>
        <dbReference type="EMBL" id="MCZ0725204.1"/>
    </source>
</evidence>
<dbReference type="HAMAP" id="MF_00255">
    <property type="entry name" value="Gly_tRNA_synth_beta"/>
    <property type="match status" value="1"/>
</dbReference>
<comment type="catalytic activity">
    <reaction evidence="9 10">
        <text>tRNA(Gly) + glycine + ATP = glycyl-tRNA(Gly) + AMP + diphosphate</text>
        <dbReference type="Rhea" id="RHEA:16013"/>
        <dbReference type="Rhea" id="RHEA-COMP:9664"/>
        <dbReference type="Rhea" id="RHEA-COMP:9683"/>
        <dbReference type="ChEBI" id="CHEBI:30616"/>
        <dbReference type="ChEBI" id="CHEBI:33019"/>
        <dbReference type="ChEBI" id="CHEBI:57305"/>
        <dbReference type="ChEBI" id="CHEBI:78442"/>
        <dbReference type="ChEBI" id="CHEBI:78522"/>
        <dbReference type="ChEBI" id="CHEBI:456215"/>
        <dbReference type="EC" id="6.1.1.14"/>
    </reaction>
</comment>
<dbReference type="Pfam" id="PF02092">
    <property type="entry name" value="tRNA_synt_2f"/>
    <property type="match status" value="1"/>
</dbReference>
<dbReference type="GO" id="GO:0004820">
    <property type="term" value="F:glycine-tRNA ligase activity"/>
    <property type="evidence" value="ECO:0007669"/>
    <property type="project" value="UniProtKB-UniRule"/>
</dbReference>
<keyword evidence="8 10" id="KW-0030">Aminoacyl-tRNA synthetase</keyword>
<dbReference type="Proteomes" id="UP001146670">
    <property type="component" value="Unassembled WGS sequence"/>
</dbReference>
<comment type="subcellular location">
    <subcellularLocation>
        <location evidence="1 10">Cytoplasm</location>
    </subcellularLocation>
</comment>
<keyword evidence="6 10" id="KW-0067">ATP-binding</keyword>
<dbReference type="InterPro" id="IPR008909">
    <property type="entry name" value="DALR_anticod-bd"/>
</dbReference>
<feature type="domain" description="DALR anticodon binding" evidence="11">
    <location>
        <begin position="590"/>
        <end position="680"/>
    </location>
</feature>
<keyword evidence="13" id="KW-1185">Reference proteome</keyword>
<comment type="subunit">
    <text evidence="10">Tetramer of two alpha and two beta subunits.</text>
</comment>
<evidence type="ECO:0000256" key="7">
    <source>
        <dbReference type="ARBA" id="ARBA00022917"/>
    </source>
</evidence>
<evidence type="ECO:0000256" key="5">
    <source>
        <dbReference type="ARBA" id="ARBA00022741"/>
    </source>
</evidence>
<sequence>MSENTYLFEIGLEEVPAQYVRPASQQLKNLVANFLADKRLDYDTITTYATPRRLAVKVNGLAGKQSDLSQIAKGPAQRIAQDDQGNWTKAAQGFARGQGASVDDIYFAEVKGEPYAHIKVHTPGQASELVLGELYHVIEKMTFPVSMHWGDHHFKFIRPIHWFVSLFNDQVIPFDFLSIPVGRESRGHRYLANKAVNLNHANDYVSALEEAHVLVDQDQRKELIAQQIKDLANQHDYKIDLDADLLEEVTQIVEYPTAFLGDFDPKYLELPDDVLITSMKNHQRYFYVSNQAGDLQAKFISVRNGNDKHLDAVRLGNQKVLTARLEDAWFFVNEDKKLDIDDYAKKLEKVTFHSEIGSLAEKMQRTGAIASYLYTQWQNTKIFSQLSQAQAKIKRTAEIYKFDLVTGIVDEFSELQGIMGEKYALAAGEDKEVAQAIREHYLPSGQASDLPESALGILFAVADKLDTVISFFNINRIPSGSNDPFALRRQMIGIVSILKAYQLPFDWETDLQAILAKVYSPLADRDQLSNEILSFVNDRLKQVLQGDNIHYDIIDAVLASDAKDINDKYAASQVLTKAAETADYRSIIEAWNRVLNLRVKALELGLTDAKVDPDVLSSDSEKNLYNAVNQLQEPVNAQENYDQLAELTSEIANFFDHNMVFTDDQAVRNNRLALLAQLAHFVRRLGDTNRLQIK</sequence>
<dbReference type="PRINTS" id="PR01045">
    <property type="entry name" value="TRNASYNTHGB"/>
</dbReference>
<evidence type="ECO:0000256" key="4">
    <source>
        <dbReference type="ARBA" id="ARBA00022598"/>
    </source>
</evidence>
<dbReference type="RefSeq" id="WP_268751528.1">
    <property type="nucleotide sequence ID" value="NZ_JAPRFQ010000001.1"/>
</dbReference>
<comment type="similarity">
    <text evidence="2 10">Belongs to the class-II aminoacyl-tRNA synthetase family.</text>
</comment>
<dbReference type="PROSITE" id="PS50861">
    <property type="entry name" value="AA_TRNA_LIGASE_II_GLYAB"/>
    <property type="match status" value="1"/>
</dbReference>
<evidence type="ECO:0000256" key="1">
    <source>
        <dbReference type="ARBA" id="ARBA00004496"/>
    </source>
</evidence>
<dbReference type="GO" id="GO:0004814">
    <property type="term" value="F:arginine-tRNA ligase activity"/>
    <property type="evidence" value="ECO:0007669"/>
    <property type="project" value="InterPro"/>
</dbReference>
<dbReference type="GO" id="GO:0005829">
    <property type="term" value="C:cytosol"/>
    <property type="evidence" value="ECO:0007669"/>
    <property type="project" value="TreeGrafter"/>
</dbReference>
<dbReference type="Pfam" id="PF05746">
    <property type="entry name" value="DALR_1"/>
    <property type="match status" value="1"/>
</dbReference>
<evidence type="ECO:0000259" key="11">
    <source>
        <dbReference type="Pfam" id="PF05746"/>
    </source>
</evidence>
<dbReference type="PANTHER" id="PTHR30075:SF2">
    <property type="entry name" value="GLYCINE--TRNA LIGASE, CHLOROPLASTIC_MITOCHONDRIAL 2"/>
    <property type="match status" value="1"/>
</dbReference>
<accession>A0A9X3JG65</accession>
<comment type="caution">
    <text evidence="12">The sequence shown here is derived from an EMBL/GenBank/DDBJ whole genome shotgun (WGS) entry which is preliminary data.</text>
</comment>
<dbReference type="InterPro" id="IPR015944">
    <property type="entry name" value="Gly-tRNA-synth_bsu"/>
</dbReference>
<dbReference type="EMBL" id="JAPRFR010000001">
    <property type="protein sequence ID" value="MCZ0725204.1"/>
    <property type="molecule type" value="Genomic_DNA"/>
</dbReference>
<evidence type="ECO:0000256" key="3">
    <source>
        <dbReference type="ARBA" id="ARBA00022490"/>
    </source>
</evidence>
<keyword evidence="3 10" id="KW-0963">Cytoplasm</keyword>
<organism evidence="12 13">
    <name type="scientific">Aerococcus kribbianus</name>
    <dbReference type="NCBI Taxonomy" id="2999064"/>
    <lineage>
        <taxon>Bacteria</taxon>
        <taxon>Bacillati</taxon>
        <taxon>Bacillota</taxon>
        <taxon>Bacilli</taxon>
        <taxon>Lactobacillales</taxon>
        <taxon>Aerococcaceae</taxon>
        <taxon>Aerococcus</taxon>
    </lineage>
</organism>
<dbReference type="InterPro" id="IPR006194">
    <property type="entry name" value="Gly-tRNA-synth_heterodimer"/>
</dbReference>
<keyword evidence="7 10" id="KW-0648">Protein biosynthesis</keyword>
<evidence type="ECO:0000256" key="9">
    <source>
        <dbReference type="ARBA" id="ARBA00047937"/>
    </source>
</evidence>
<evidence type="ECO:0000256" key="8">
    <source>
        <dbReference type="ARBA" id="ARBA00023146"/>
    </source>
</evidence>
<dbReference type="EC" id="6.1.1.14" evidence="10"/>
<dbReference type="NCBIfam" id="TIGR00211">
    <property type="entry name" value="glyS"/>
    <property type="match status" value="1"/>
</dbReference>
<evidence type="ECO:0000256" key="2">
    <source>
        <dbReference type="ARBA" id="ARBA00008226"/>
    </source>
</evidence>
<dbReference type="GO" id="GO:0006420">
    <property type="term" value="P:arginyl-tRNA aminoacylation"/>
    <property type="evidence" value="ECO:0007669"/>
    <property type="project" value="InterPro"/>
</dbReference>
<reference evidence="12" key="1">
    <citation type="submission" date="2022-12" db="EMBL/GenBank/DDBJ databases">
        <title>Description and comparative metabolic analysis of Aerococcus sp. nov., isolated from the feces of a pig.</title>
        <authorList>
            <person name="Chang Y.-H."/>
        </authorList>
    </citation>
    <scope>NUCLEOTIDE SEQUENCE</scope>
    <source>
        <strain evidence="12">YH-aer222</strain>
    </source>
</reference>
<evidence type="ECO:0000313" key="13">
    <source>
        <dbReference type="Proteomes" id="UP001146670"/>
    </source>
</evidence>
<keyword evidence="4 10" id="KW-0436">Ligase</keyword>
<name>A0A9X3JG65_9LACT</name>
<dbReference type="GO" id="GO:0005524">
    <property type="term" value="F:ATP binding"/>
    <property type="evidence" value="ECO:0007669"/>
    <property type="project" value="UniProtKB-UniRule"/>
</dbReference>
<dbReference type="SUPFAM" id="SSF109604">
    <property type="entry name" value="HD-domain/PDEase-like"/>
    <property type="match status" value="1"/>
</dbReference>
<gene>
    <name evidence="10 12" type="primary">glyS</name>
    <name evidence="12" type="ORF">OW157_01305</name>
</gene>
<protein>
    <recommendedName>
        <fullName evidence="10">Glycine--tRNA ligase beta subunit</fullName>
        <ecNumber evidence="10">6.1.1.14</ecNumber>
    </recommendedName>
    <alternativeName>
        <fullName evidence="10">Glycyl-tRNA synthetase beta subunit</fullName>
        <shortName evidence="10">GlyRS</shortName>
    </alternativeName>
</protein>
<proteinExistence type="inferred from homology"/>
<evidence type="ECO:0000256" key="6">
    <source>
        <dbReference type="ARBA" id="ARBA00022840"/>
    </source>
</evidence>